<organism evidence="1">
    <name type="scientific">viral metagenome</name>
    <dbReference type="NCBI Taxonomy" id="1070528"/>
    <lineage>
        <taxon>unclassified sequences</taxon>
        <taxon>metagenomes</taxon>
        <taxon>organismal metagenomes</taxon>
    </lineage>
</organism>
<name>A0A6C0KHR1_9ZZZZ</name>
<dbReference type="AlphaFoldDB" id="A0A6C0KHR1"/>
<evidence type="ECO:0000313" key="1">
    <source>
        <dbReference type="EMBL" id="QHU15868.1"/>
    </source>
</evidence>
<reference evidence="1" key="1">
    <citation type="journal article" date="2020" name="Nature">
        <title>Giant virus diversity and host interactions through global metagenomics.</title>
        <authorList>
            <person name="Schulz F."/>
            <person name="Roux S."/>
            <person name="Paez-Espino D."/>
            <person name="Jungbluth S."/>
            <person name="Walsh D.A."/>
            <person name="Denef V.J."/>
            <person name="McMahon K.D."/>
            <person name="Konstantinidis K.T."/>
            <person name="Eloe-Fadrosh E.A."/>
            <person name="Kyrpides N.C."/>
            <person name="Woyke T."/>
        </authorList>
    </citation>
    <scope>NUCLEOTIDE SEQUENCE</scope>
    <source>
        <strain evidence="1">GVMAG-S-3300010158-109</strain>
    </source>
</reference>
<protein>
    <submittedName>
        <fullName evidence="1">Uncharacterized protein</fullName>
    </submittedName>
</protein>
<accession>A0A6C0KHR1</accession>
<sequence>MDQLALFYIMMEIQLQEEQGLYMAQILLSIRIFYHQKIIDTLLVQLEWSGNIFMLETAQLVLPGLVRRRQHWVQIKAALHTRQTALHRLLLILGQH</sequence>
<proteinExistence type="predicted"/>
<dbReference type="EMBL" id="MN740868">
    <property type="protein sequence ID" value="QHU15868.1"/>
    <property type="molecule type" value="Genomic_DNA"/>
</dbReference>